<organism evidence="1 2">
    <name type="scientific">Ceratocystis fimbriata CBS 114723</name>
    <dbReference type="NCBI Taxonomy" id="1035309"/>
    <lineage>
        <taxon>Eukaryota</taxon>
        <taxon>Fungi</taxon>
        <taxon>Dikarya</taxon>
        <taxon>Ascomycota</taxon>
        <taxon>Pezizomycotina</taxon>
        <taxon>Sordariomycetes</taxon>
        <taxon>Hypocreomycetidae</taxon>
        <taxon>Microascales</taxon>
        <taxon>Ceratocystidaceae</taxon>
        <taxon>Ceratocystis</taxon>
    </lineage>
</organism>
<dbReference type="AlphaFoldDB" id="A0A2C5WPS5"/>
<reference evidence="1 2" key="2">
    <citation type="journal article" date="2013" name="IMA Fungus">
        <title>IMA Genome-F 1: Ceratocystis fimbriata: Draft nuclear genome sequence for the plant pathogen, Ceratocystis fimbriata.</title>
        <authorList>
            <person name="Wilken P.M."/>
            <person name="Steenkamp E.T."/>
            <person name="Wingfield M.J."/>
            <person name="de Beer Z.W."/>
            <person name="Wingfield B.D."/>
        </authorList>
    </citation>
    <scope>NUCLEOTIDE SEQUENCE [LARGE SCALE GENOMIC DNA]</scope>
    <source>
        <strain evidence="1 2">CBS 114723</strain>
    </source>
</reference>
<name>A0A2C5WPS5_9PEZI</name>
<proteinExistence type="predicted"/>
<dbReference type="EMBL" id="APWK03000288">
    <property type="protein sequence ID" value="PHH49085.1"/>
    <property type="molecule type" value="Genomic_DNA"/>
</dbReference>
<evidence type="ECO:0000313" key="2">
    <source>
        <dbReference type="Proteomes" id="UP000222788"/>
    </source>
</evidence>
<sequence length="39" mass="4413">MHPQVPLISAPGAAKPPMAWFCDYRDFGARKMPSTMQMF</sequence>
<reference evidence="1 2" key="1">
    <citation type="journal article" date="2013" name="Fungal Biol.">
        <title>Analysis of microsatellite markers in the genome of the plant pathogen Ceratocystis fimbriata.</title>
        <authorList>
            <person name="Simpson M.C."/>
            <person name="Wilken P.M."/>
            <person name="Coetzee M.P."/>
            <person name="Wingfield M.J."/>
            <person name="Wingfield B.D."/>
        </authorList>
    </citation>
    <scope>NUCLEOTIDE SEQUENCE [LARGE SCALE GENOMIC DNA]</scope>
    <source>
        <strain evidence="1 2">CBS 114723</strain>
    </source>
</reference>
<accession>A0A2C5WPS5</accession>
<evidence type="ECO:0000313" key="1">
    <source>
        <dbReference type="EMBL" id="PHH49085.1"/>
    </source>
</evidence>
<dbReference type="Proteomes" id="UP000222788">
    <property type="component" value="Unassembled WGS sequence"/>
</dbReference>
<protein>
    <submittedName>
        <fullName evidence="1">Uncharacterized protein</fullName>
    </submittedName>
</protein>
<comment type="caution">
    <text evidence="1">The sequence shown here is derived from an EMBL/GenBank/DDBJ whole genome shotgun (WGS) entry which is preliminary data.</text>
</comment>
<keyword evidence="2" id="KW-1185">Reference proteome</keyword>
<gene>
    <name evidence="1" type="ORF">CFIMG_006763RA</name>
</gene>